<organism evidence="2 3">
    <name type="scientific">Abeliophyllum distichum</name>
    <dbReference type="NCBI Taxonomy" id="126358"/>
    <lineage>
        <taxon>Eukaryota</taxon>
        <taxon>Viridiplantae</taxon>
        <taxon>Streptophyta</taxon>
        <taxon>Embryophyta</taxon>
        <taxon>Tracheophyta</taxon>
        <taxon>Spermatophyta</taxon>
        <taxon>Magnoliopsida</taxon>
        <taxon>eudicotyledons</taxon>
        <taxon>Gunneridae</taxon>
        <taxon>Pentapetalae</taxon>
        <taxon>asterids</taxon>
        <taxon>lamiids</taxon>
        <taxon>Lamiales</taxon>
        <taxon>Oleaceae</taxon>
        <taxon>Forsythieae</taxon>
        <taxon>Abeliophyllum</taxon>
    </lineage>
</organism>
<sequence length="116" mass="13565">MEIHCNKPHWLKEFSGVLGNVYGPVTAAKTIYEDKEGFLILISLPFIDLQRVKVSWRNTLTHGIIKVSCISISLQTIYQETQQDFQAYRSIFRALPLRENLLEKSYFQPEFQKMLI</sequence>
<feature type="domain" description="Hsps-like putative alpha-crystallin-like" evidence="1">
    <location>
        <begin position="25"/>
        <end position="86"/>
    </location>
</feature>
<name>A0ABD1VA61_9LAMI</name>
<protein>
    <submittedName>
        <fullName evidence="2">HSP20-like chaperones superfamily protein</fullName>
    </submittedName>
</protein>
<dbReference type="PANTHER" id="PTHR33981:SF3">
    <property type="entry name" value="EXPRESSED PROTEIN"/>
    <property type="match status" value="1"/>
</dbReference>
<dbReference type="PANTHER" id="PTHR33981">
    <property type="entry name" value="EXPRESSED PROTEIN"/>
    <property type="match status" value="1"/>
</dbReference>
<dbReference type="InterPro" id="IPR058937">
    <property type="entry name" value="ACL_Hsps-like_put"/>
</dbReference>
<comment type="caution">
    <text evidence="2">The sequence shown here is derived from an EMBL/GenBank/DDBJ whole genome shotgun (WGS) entry which is preliminary data.</text>
</comment>
<evidence type="ECO:0000313" key="3">
    <source>
        <dbReference type="Proteomes" id="UP001604336"/>
    </source>
</evidence>
<dbReference type="Pfam" id="PF26144">
    <property type="entry name" value="ACL_Hsps-like"/>
    <property type="match status" value="1"/>
</dbReference>
<dbReference type="EMBL" id="JBFOLK010000002">
    <property type="protein sequence ID" value="KAL2533753.1"/>
    <property type="molecule type" value="Genomic_DNA"/>
</dbReference>
<gene>
    <name evidence="2" type="ORF">Adt_07104</name>
</gene>
<accession>A0ABD1VA61</accession>
<proteinExistence type="predicted"/>
<reference evidence="3" key="1">
    <citation type="submission" date="2024-07" db="EMBL/GenBank/DDBJ databases">
        <title>Two chromosome-level genome assemblies of Korean endemic species Abeliophyllum distichum and Forsythia ovata (Oleaceae).</title>
        <authorList>
            <person name="Jang H."/>
        </authorList>
    </citation>
    <scope>NUCLEOTIDE SEQUENCE [LARGE SCALE GENOMIC DNA]</scope>
</reference>
<dbReference type="Proteomes" id="UP001604336">
    <property type="component" value="Unassembled WGS sequence"/>
</dbReference>
<keyword evidence="3" id="KW-1185">Reference proteome</keyword>
<dbReference type="AlphaFoldDB" id="A0ABD1VA61"/>
<evidence type="ECO:0000259" key="1">
    <source>
        <dbReference type="Pfam" id="PF26144"/>
    </source>
</evidence>
<evidence type="ECO:0000313" key="2">
    <source>
        <dbReference type="EMBL" id="KAL2533753.1"/>
    </source>
</evidence>